<dbReference type="GO" id="GO:0000976">
    <property type="term" value="F:transcription cis-regulatory region binding"/>
    <property type="evidence" value="ECO:0007669"/>
    <property type="project" value="TreeGrafter"/>
</dbReference>
<dbReference type="InterPro" id="IPR050109">
    <property type="entry name" value="HTH-type_TetR-like_transc_reg"/>
</dbReference>
<reference evidence="5 6" key="1">
    <citation type="journal article" date="2015" name="Genome Announc.">
        <title>Expanding the biotechnology potential of lactobacilli through comparative genomics of 213 strains and associated genera.</title>
        <authorList>
            <person name="Sun Z."/>
            <person name="Harris H.M."/>
            <person name="McCann A."/>
            <person name="Guo C."/>
            <person name="Argimon S."/>
            <person name="Zhang W."/>
            <person name="Yang X."/>
            <person name="Jeffery I.B."/>
            <person name="Cooney J.C."/>
            <person name="Kagawa T.F."/>
            <person name="Liu W."/>
            <person name="Song Y."/>
            <person name="Salvetti E."/>
            <person name="Wrobel A."/>
            <person name="Rasinkangas P."/>
            <person name="Parkhill J."/>
            <person name="Rea M.C."/>
            <person name="O'Sullivan O."/>
            <person name="Ritari J."/>
            <person name="Douillard F.P."/>
            <person name="Paul Ross R."/>
            <person name="Yang R."/>
            <person name="Briner A.E."/>
            <person name="Felis G.E."/>
            <person name="de Vos W.M."/>
            <person name="Barrangou R."/>
            <person name="Klaenhammer T.R."/>
            <person name="Caufield P.W."/>
            <person name="Cui Y."/>
            <person name="Zhang H."/>
            <person name="O'Toole P.W."/>
        </authorList>
    </citation>
    <scope>NUCLEOTIDE SEQUENCE [LARGE SCALE GENOMIC DNA]</scope>
    <source>
        <strain evidence="5 6">DSM 22696</strain>
    </source>
</reference>
<dbReference type="SUPFAM" id="SSF48498">
    <property type="entry name" value="Tetracyclin repressor-like, C-terminal domain"/>
    <property type="match status" value="1"/>
</dbReference>
<dbReference type="EMBL" id="JQCB01000006">
    <property type="protein sequence ID" value="KRN96052.1"/>
    <property type="molecule type" value="Genomic_DNA"/>
</dbReference>
<dbReference type="AlphaFoldDB" id="A0A0R2LCE5"/>
<keyword evidence="6" id="KW-1185">Reference proteome</keyword>
<dbReference type="PANTHER" id="PTHR30055">
    <property type="entry name" value="HTH-TYPE TRANSCRIPTIONAL REGULATOR RUTR"/>
    <property type="match status" value="1"/>
</dbReference>
<dbReference type="EMBL" id="BJUD01000017">
    <property type="protein sequence ID" value="GEK28758.1"/>
    <property type="molecule type" value="Genomic_DNA"/>
</dbReference>
<accession>A0A0R2LCE5</accession>
<dbReference type="Pfam" id="PF00440">
    <property type="entry name" value="TetR_N"/>
    <property type="match status" value="1"/>
</dbReference>
<evidence type="ECO:0000256" key="1">
    <source>
        <dbReference type="ARBA" id="ARBA00023125"/>
    </source>
</evidence>
<evidence type="ECO:0000313" key="7">
    <source>
        <dbReference type="Proteomes" id="UP000321429"/>
    </source>
</evidence>
<comment type="caution">
    <text evidence="5">The sequence shown here is derived from an EMBL/GenBank/DDBJ whole genome shotgun (WGS) entry which is preliminary data.</text>
</comment>
<dbReference type="PANTHER" id="PTHR30055:SF148">
    <property type="entry name" value="TETR-FAMILY TRANSCRIPTIONAL REGULATOR"/>
    <property type="match status" value="1"/>
</dbReference>
<dbReference type="OrthoDB" id="9796019at2"/>
<sequence length="194" mass="21936">MTEKRRRGAELEQAIFAATNAILKEEGFEQLSFQKVAERAGTSKPVLYRRWASTFELVLAAIREPAVRINGRFTDFEPTGASLADDLLQMLLRFSDVISEYGNTYLQIVLTEISRNSDRRGIFEFGERGDIQVMTRILKRATDRGETVRSDVSESAMLLPFTQARYAALVRGHVMSADELAQLVTEILLPVYLK</sequence>
<dbReference type="STRING" id="348151.IV55_GL001735"/>
<feature type="DNA-binding region" description="H-T-H motif" evidence="2">
    <location>
        <begin position="32"/>
        <end position="51"/>
    </location>
</feature>
<evidence type="ECO:0000313" key="5">
    <source>
        <dbReference type="EMBL" id="KRN96052.1"/>
    </source>
</evidence>
<dbReference type="InterPro" id="IPR001647">
    <property type="entry name" value="HTH_TetR"/>
</dbReference>
<proteinExistence type="predicted"/>
<evidence type="ECO:0000256" key="2">
    <source>
        <dbReference type="PROSITE-ProRule" id="PRU00335"/>
    </source>
</evidence>
<dbReference type="PROSITE" id="PS50977">
    <property type="entry name" value="HTH_TETR_2"/>
    <property type="match status" value="1"/>
</dbReference>
<dbReference type="InterPro" id="IPR009057">
    <property type="entry name" value="Homeodomain-like_sf"/>
</dbReference>
<dbReference type="InterPro" id="IPR036271">
    <property type="entry name" value="Tet_transcr_reg_TetR-rel_C_sf"/>
</dbReference>
<evidence type="ECO:0000313" key="6">
    <source>
        <dbReference type="Proteomes" id="UP000051139"/>
    </source>
</evidence>
<dbReference type="Proteomes" id="UP000321429">
    <property type="component" value="Unassembled WGS sequence"/>
</dbReference>
<dbReference type="GO" id="GO:0003700">
    <property type="term" value="F:DNA-binding transcription factor activity"/>
    <property type="evidence" value="ECO:0007669"/>
    <property type="project" value="TreeGrafter"/>
</dbReference>
<dbReference type="PATRIC" id="fig|348151.3.peg.1786"/>
<organism evidence="5 6">
    <name type="scientific">Furfurilactobacillus siliginis</name>
    <dbReference type="NCBI Taxonomy" id="348151"/>
    <lineage>
        <taxon>Bacteria</taxon>
        <taxon>Bacillati</taxon>
        <taxon>Bacillota</taxon>
        <taxon>Bacilli</taxon>
        <taxon>Lactobacillales</taxon>
        <taxon>Lactobacillaceae</taxon>
        <taxon>Furfurilactobacillus</taxon>
    </lineage>
</organism>
<evidence type="ECO:0000313" key="4">
    <source>
        <dbReference type="EMBL" id="GEK28758.1"/>
    </source>
</evidence>
<dbReference type="Gene3D" id="1.10.10.60">
    <property type="entry name" value="Homeodomain-like"/>
    <property type="match status" value="1"/>
</dbReference>
<reference evidence="4 7" key="2">
    <citation type="submission" date="2019-07" db="EMBL/GenBank/DDBJ databases">
        <title>Whole genome shotgun sequence of Lactobacillus siliginis NBRC 101315.</title>
        <authorList>
            <person name="Hosoyama A."/>
            <person name="Uohara A."/>
            <person name="Ohji S."/>
            <person name="Ichikawa N."/>
        </authorList>
    </citation>
    <scope>NUCLEOTIDE SEQUENCE [LARGE SCALE GENOMIC DNA]</scope>
    <source>
        <strain evidence="4 7">NBRC 101315</strain>
    </source>
</reference>
<name>A0A0R2LCE5_9LACO</name>
<dbReference type="RefSeq" id="WP_057810282.1">
    <property type="nucleotide sequence ID" value="NZ_BJUD01000017.1"/>
</dbReference>
<dbReference type="SUPFAM" id="SSF46689">
    <property type="entry name" value="Homeodomain-like"/>
    <property type="match status" value="1"/>
</dbReference>
<gene>
    <name evidence="5" type="ORF">IV55_GL001735</name>
    <name evidence="4" type="ORF">LSI01_10690</name>
</gene>
<keyword evidence="1 2" id="KW-0238">DNA-binding</keyword>
<feature type="domain" description="HTH tetR-type" evidence="3">
    <location>
        <begin position="9"/>
        <end position="69"/>
    </location>
</feature>
<dbReference type="Gene3D" id="1.10.357.10">
    <property type="entry name" value="Tetracycline Repressor, domain 2"/>
    <property type="match status" value="1"/>
</dbReference>
<dbReference type="Proteomes" id="UP000051139">
    <property type="component" value="Unassembled WGS sequence"/>
</dbReference>
<protein>
    <submittedName>
        <fullName evidence="4 5">Transcriptional regulator</fullName>
    </submittedName>
</protein>
<evidence type="ECO:0000259" key="3">
    <source>
        <dbReference type="PROSITE" id="PS50977"/>
    </source>
</evidence>